<dbReference type="EMBL" id="JAXQNO010000010">
    <property type="protein sequence ID" value="KAK4789679.1"/>
    <property type="molecule type" value="Genomic_DNA"/>
</dbReference>
<keyword evidence="2" id="KW-0328">Glycosyltransferase</keyword>
<dbReference type="InterPro" id="IPR002213">
    <property type="entry name" value="UDP_glucos_trans"/>
</dbReference>
<evidence type="ECO:0000256" key="1">
    <source>
        <dbReference type="ARBA" id="ARBA00009995"/>
    </source>
</evidence>
<dbReference type="SUPFAM" id="SSF53756">
    <property type="entry name" value="UDP-Glycosyltransferase/glycogen phosphorylase"/>
    <property type="match status" value="1"/>
</dbReference>
<dbReference type="Pfam" id="PF00201">
    <property type="entry name" value="UDPGT"/>
    <property type="match status" value="1"/>
</dbReference>
<dbReference type="InterPro" id="IPR050481">
    <property type="entry name" value="UDP-glycosyltransf_plant"/>
</dbReference>
<dbReference type="Gene3D" id="3.40.50.2000">
    <property type="entry name" value="Glycogen Phosphorylase B"/>
    <property type="match status" value="2"/>
</dbReference>
<evidence type="ECO:0000313" key="4">
    <source>
        <dbReference type="EMBL" id="KAK4789679.1"/>
    </source>
</evidence>
<reference evidence="4 5" key="1">
    <citation type="journal article" date="2023" name="Hortic Res">
        <title>Pangenome of water caltrop reveals structural variations and asymmetric subgenome divergence after allopolyploidization.</title>
        <authorList>
            <person name="Zhang X."/>
            <person name="Chen Y."/>
            <person name="Wang L."/>
            <person name="Yuan Y."/>
            <person name="Fang M."/>
            <person name="Shi L."/>
            <person name="Lu R."/>
            <person name="Comes H.P."/>
            <person name="Ma Y."/>
            <person name="Chen Y."/>
            <person name="Huang G."/>
            <person name="Zhou Y."/>
            <person name="Zheng Z."/>
            <person name="Qiu Y."/>
        </authorList>
    </citation>
    <scope>NUCLEOTIDE SEQUENCE [LARGE SCALE GENOMIC DNA]</scope>
    <source>
        <strain evidence="4">F231</strain>
    </source>
</reference>
<protein>
    <submittedName>
        <fullName evidence="4">Uncharacterized protein</fullName>
    </submittedName>
</protein>
<keyword evidence="5" id="KW-1185">Reference proteome</keyword>
<dbReference type="CDD" id="cd03784">
    <property type="entry name" value="GT1_Gtf-like"/>
    <property type="match status" value="1"/>
</dbReference>
<dbReference type="PANTHER" id="PTHR48049:SF160">
    <property type="entry name" value="UDP-GLYCOSYLTRANSFERASE 91A1"/>
    <property type="match status" value="1"/>
</dbReference>
<comment type="caution">
    <text evidence="4">The sequence shown here is derived from an EMBL/GenBank/DDBJ whole genome shotgun (WGS) entry which is preliminary data.</text>
</comment>
<evidence type="ECO:0000313" key="5">
    <source>
        <dbReference type="Proteomes" id="UP001346149"/>
    </source>
</evidence>
<proteinExistence type="inferred from homology"/>
<gene>
    <name evidence="4" type="ORF">SAY86_016983</name>
</gene>
<comment type="similarity">
    <text evidence="1">Belongs to the UDP-glycosyltransferase family.</text>
</comment>
<sequence>MATQAHEDALHIAMIPWLAFGHMIPYLELAKHMAGRGHRISFLSTPRNIDRLPKLSPNLEALVEFVKIELPSVENLPENAEATSDLPYDKVQHLKVAYDLLQKPVAGLLASLAPDWVLYDFAPYWVGPIARKLGIKTAQFTIFTALTLVYAGPPWSSKGGDYRKKPEDFTVAPKWVPFHTSVAFSYFAINKIFDDAIKMNKSGVSDFYRLGAGQEGADIIATRSSYEVEPEWLKVLEELMQKPVFPIGQLPPRSNDLNAEEENEAWKCIKQWLDSHNKGSVIYVAFGSEAKPSQDEATQIALGLEDSGMPFFWVMRTQLGSSDKDRIKLPDGFEERVKGRGIVWSTWAPQLKILAHDSVGGFLTHSGWSSVVEALSFGRALILLSFLADQGLNSKFLVEKKMGYAVPRNEFDGSFTSASVSESLRKVMVEKEGCYRVNTKMEEVIRDRQLQEGYVDNFLNYLKSTRPRRERLLG</sequence>
<dbReference type="GO" id="GO:0035251">
    <property type="term" value="F:UDP-glucosyltransferase activity"/>
    <property type="evidence" value="ECO:0007669"/>
    <property type="project" value="InterPro"/>
</dbReference>
<dbReference type="PANTHER" id="PTHR48049">
    <property type="entry name" value="GLYCOSYLTRANSFERASE"/>
    <property type="match status" value="1"/>
</dbReference>
<dbReference type="Proteomes" id="UP001346149">
    <property type="component" value="Unassembled WGS sequence"/>
</dbReference>
<name>A0AAN7R2A7_TRANT</name>
<dbReference type="AlphaFoldDB" id="A0AAN7R2A7"/>
<dbReference type="FunFam" id="3.40.50.2000:FF:000088">
    <property type="entry name" value="Glycosyltransferase"/>
    <property type="match status" value="1"/>
</dbReference>
<accession>A0AAN7R2A7</accession>
<evidence type="ECO:0000256" key="2">
    <source>
        <dbReference type="ARBA" id="ARBA00022676"/>
    </source>
</evidence>
<dbReference type="FunFam" id="3.40.50.2000:FF:000037">
    <property type="entry name" value="Glycosyltransferase"/>
    <property type="match status" value="1"/>
</dbReference>
<keyword evidence="3" id="KW-0808">Transferase</keyword>
<evidence type="ECO:0000256" key="3">
    <source>
        <dbReference type="ARBA" id="ARBA00022679"/>
    </source>
</evidence>
<organism evidence="4 5">
    <name type="scientific">Trapa natans</name>
    <name type="common">Water chestnut</name>
    <dbReference type="NCBI Taxonomy" id="22666"/>
    <lineage>
        <taxon>Eukaryota</taxon>
        <taxon>Viridiplantae</taxon>
        <taxon>Streptophyta</taxon>
        <taxon>Embryophyta</taxon>
        <taxon>Tracheophyta</taxon>
        <taxon>Spermatophyta</taxon>
        <taxon>Magnoliopsida</taxon>
        <taxon>eudicotyledons</taxon>
        <taxon>Gunneridae</taxon>
        <taxon>Pentapetalae</taxon>
        <taxon>rosids</taxon>
        <taxon>malvids</taxon>
        <taxon>Myrtales</taxon>
        <taxon>Lythraceae</taxon>
        <taxon>Trapa</taxon>
    </lineage>
</organism>